<dbReference type="InterPro" id="IPR036259">
    <property type="entry name" value="MFS_trans_sf"/>
</dbReference>
<dbReference type="HOGENOM" id="CLU_000960_2_5_9"/>
<keyword evidence="2" id="KW-0813">Transport</keyword>
<feature type="transmembrane region" description="Helical" evidence="7">
    <location>
        <begin position="328"/>
        <end position="347"/>
    </location>
</feature>
<dbReference type="GO" id="GO:0022857">
    <property type="term" value="F:transmembrane transporter activity"/>
    <property type="evidence" value="ECO:0007669"/>
    <property type="project" value="InterPro"/>
</dbReference>
<dbReference type="Pfam" id="PF07690">
    <property type="entry name" value="MFS_1"/>
    <property type="match status" value="1"/>
</dbReference>
<feature type="transmembrane region" description="Helical" evidence="7">
    <location>
        <begin position="457"/>
        <end position="477"/>
    </location>
</feature>
<evidence type="ECO:0000256" key="1">
    <source>
        <dbReference type="ARBA" id="ARBA00004651"/>
    </source>
</evidence>
<keyword evidence="6 7" id="KW-0472">Membrane</keyword>
<evidence type="ECO:0000256" key="4">
    <source>
        <dbReference type="ARBA" id="ARBA00022692"/>
    </source>
</evidence>
<feature type="transmembrane region" description="Helical" evidence="7">
    <location>
        <begin position="299"/>
        <end position="321"/>
    </location>
</feature>
<evidence type="ECO:0000259" key="8">
    <source>
        <dbReference type="PROSITE" id="PS50850"/>
    </source>
</evidence>
<feature type="transmembrane region" description="Helical" evidence="7">
    <location>
        <begin position="160"/>
        <end position="179"/>
    </location>
</feature>
<feature type="transmembrane region" description="Helical" evidence="7">
    <location>
        <begin position="353"/>
        <end position="375"/>
    </location>
</feature>
<feature type="transmembrane region" description="Helical" evidence="7">
    <location>
        <begin position="135"/>
        <end position="154"/>
    </location>
</feature>
<name>B1HUL1_LYSSC</name>
<dbReference type="PANTHER" id="PTHR23501">
    <property type="entry name" value="MAJOR FACILITATOR SUPERFAMILY"/>
    <property type="match status" value="1"/>
</dbReference>
<gene>
    <name evidence="9" type="ordered locus">Bsph_3880</name>
</gene>
<feature type="transmembrane region" description="Helical" evidence="7">
    <location>
        <begin position="195"/>
        <end position="213"/>
    </location>
</feature>
<evidence type="ECO:0000256" key="7">
    <source>
        <dbReference type="SAM" id="Phobius"/>
    </source>
</evidence>
<dbReference type="NCBIfam" id="TIGR00711">
    <property type="entry name" value="efflux_EmrB"/>
    <property type="match status" value="1"/>
</dbReference>
<keyword evidence="4 7" id="KW-0812">Transmembrane</keyword>
<feature type="domain" description="Major facilitator superfamily (MFS) profile" evidence="8">
    <location>
        <begin position="8"/>
        <end position="481"/>
    </location>
</feature>
<dbReference type="FunFam" id="1.20.1720.10:FF:000004">
    <property type="entry name" value="EmrB/QacA family drug resistance transporter"/>
    <property type="match status" value="1"/>
</dbReference>
<evidence type="ECO:0000256" key="6">
    <source>
        <dbReference type="ARBA" id="ARBA00023136"/>
    </source>
</evidence>
<dbReference type="Gene3D" id="1.20.1720.10">
    <property type="entry name" value="Multidrug resistance protein D"/>
    <property type="match status" value="1"/>
</dbReference>
<feature type="transmembrane region" description="Helical" evidence="7">
    <location>
        <begin position="42"/>
        <end position="61"/>
    </location>
</feature>
<evidence type="ECO:0000313" key="10">
    <source>
        <dbReference type="Proteomes" id="UP000002164"/>
    </source>
</evidence>
<evidence type="ECO:0000313" key="9">
    <source>
        <dbReference type="EMBL" id="ACA41356.1"/>
    </source>
</evidence>
<dbReference type="SUPFAM" id="SSF103473">
    <property type="entry name" value="MFS general substrate transporter"/>
    <property type="match status" value="1"/>
</dbReference>
<dbReference type="PROSITE" id="PS50850">
    <property type="entry name" value="MFS"/>
    <property type="match status" value="1"/>
</dbReference>
<dbReference type="InterPro" id="IPR004638">
    <property type="entry name" value="EmrB-like"/>
</dbReference>
<dbReference type="KEGG" id="lsp:Bsph_3880"/>
<feature type="transmembrane region" description="Helical" evidence="7">
    <location>
        <begin position="98"/>
        <end position="123"/>
    </location>
</feature>
<feature type="transmembrane region" description="Helical" evidence="7">
    <location>
        <begin position="264"/>
        <end position="287"/>
    </location>
</feature>
<evidence type="ECO:0000256" key="2">
    <source>
        <dbReference type="ARBA" id="ARBA00022448"/>
    </source>
</evidence>
<protein>
    <submittedName>
        <fullName evidence="9">Probable actinorhodin transporter</fullName>
    </submittedName>
</protein>
<comment type="subcellular location">
    <subcellularLocation>
        <location evidence="1">Cell membrane</location>
        <topology evidence="1">Multi-pass membrane protein</topology>
    </subcellularLocation>
</comment>
<dbReference type="InterPro" id="IPR020846">
    <property type="entry name" value="MFS_dom"/>
</dbReference>
<evidence type="ECO:0000256" key="5">
    <source>
        <dbReference type="ARBA" id="ARBA00022989"/>
    </source>
</evidence>
<proteinExistence type="predicted"/>
<keyword evidence="3" id="KW-1003">Cell membrane</keyword>
<feature type="transmembrane region" description="Helical" evidence="7">
    <location>
        <begin position="73"/>
        <end position="92"/>
    </location>
</feature>
<keyword evidence="5 7" id="KW-1133">Transmembrane helix</keyword>
<dbReference type="CDD" id="cd17502">
    <property type="entry name" value="MFS_Azr1_MDR_like"/>
    <property type="match status" value="1"/>
</dbReference>
<reference evidence="9 10" key="1">
    <citation type="journal article" date="2008" name="J. Bacteriol.">
        <title>Complete genome sequence of the mosquitocidal bacterium Bacillus sphaericus C3-41 and comparison with those of closely related Bacillus species.</title>
        <authorList>
            <person name="Hu X."/>
            <person name="Fan W."/>
            <person name="Han B."/>
            <person name="Liu H."/>
            <person name="Zheng D."/>
            <person name="Li Q."/>
            <person name="Dong W."/>
            <person name="Yan J."/>
            <person name="Gao M."/>
            <person name="Berry C."/>
            <person name="Yuan Z."/>
        </authorList>
    </citation>
    <scope>NUCLEOTIDE SEQUENCE [LARGE SCALE GENOMIC DNA]</scope>
    <source>
        <strain evidence="9 10">C3-41</strain>
    </source>
</reference>
<dbReference type="Proteomes" id="UP000002164">
    <property type="component" value="Chromosome"/>
</dbReference>
<dbReference type="GO" id="GO:0005886">
    <property type="term" value="C:plasma membrane"/>
    <property type="evidence" value="ECO:0007669"/>
    <property type="project" value="UniProtKB-SubCell"/>
</dbReference>
<dbReference type="AlphaFoldDB" id="B1HUL1"/>
<evidence type="ECO:0000256" key="3">
    <source>
        <dbReference type="ARBA" id="ARBA00022475"/>
    </source>
</evidence>
<feature type="transmembrane region" description="Helical" evidence="7">
    <location>
        <begin position="225"/>
        <end position="243"/>
    </location>
</feature>
<dbReference type="Gene3D" id="1.20.1250.20">
    <property type="entry name" value="MFS general substrate transporter like domains"/>
    <property type="match status" value="1"/>
</dbReference>
<dbReference type="InterPro" id="IPR011701">
    <property type="entry name" value="MFS"/>
</dbReference>
<organism evidence="9 10">
    <name type="scientific">Lysinibacillus sphaericus (strain C3-41)</name>
    <dbReference type="NCBI Taxonomy" id="444177"/>
    <lineage>
        <taxon>Bacteria</taxon>
        <taxon>Bacillati</taxon>
        <taxon>Bacillota</taxon>
        <taxon>Bacilli</taxon>
        <taxon>Bacillales</taxon>
        <taxon>Bacillaceae</taxon>
        <taxon>Lysinibacillus</taxon>
    </lineage>
</organism>
<sequence length="484" mass="52230">MDDTMNKVFIALLLVTALAAIEGTIVSTAIPSITADLLGVDLISWIYSAYLLASAIAAIIFGKLADLFGRKRMIITGIIIFLMGSMLCGLAQSMEQLIVFRAIQGIGAGSILPITLTMVGELFTTEKARAKGQSYLSMVWGVSGVVGPLFGGFIVDQVSWHFIFFINVPFGLASIYLIVKHYKEQLEAVKRKIDYLGAGLFTIGMVSLLYVIIENSKTQAWLSNQSLIMYAVAAIFLGVFVWVELRAEEPIIPLTLFKNGRLMVINSLTLSTMSIVIGVTVYIPIYAQSVLGKNATQAGLLLTPMSIFWTMNSIAAGYLIGRLTNKRIIQMGTILLVIGTIMLARLSSGSSDISVYLGSSLIGLGMGFIMPMLMISIQKVAHPKQLGISIGLNSFTNTFSQAVGAALFGMIFNLATNEKMASLGKGEIQLNGEFAKGGFSLEEISFLKGTIANGVSYVYITTLVFAICALILSFFIVTKLKDKA</sequence>
<feature type="transmembrane region" description="Helical" evidence="7">
    <location>
        <begin position="395"/>
        <end position="415"/>
    </location>
</feature>
<dbReference type="PRINTS" id="PR01036">
    <property type="entry name" value="TCRTETB"/>
</dbReference>
<dbReference type="EMBL" id="CP000817">
    <property type="protein sequence ID" value="ACA41356.1"/>
    <property type="molecule type" value="Genomic_DNA"/>
</dbReference>
<dbReference type="PANTHER" id="PTHR23501:SF191">
    <property type="entry name" value="VACUOLAR BASIC AMINO ACID TRANSPORTER 4"/>
    <property type="match status" value="1"/>
</dbReference>
<accession>B1HUL1</accession>
<dbReference type="EnsemblBacteria" id="ACA41356">
    <property type="protein sequence ID" value="ACA41356"/>
    <property type="gene ID" value="Bsph_3880"/>
</dbReference>